<dbReference type="PaxDb" id="1198114-AciX9_2272"/>
<evidence type="ECO:0000256" key="5">
    <source>
        <dbReference type="ARBA" id="ARBA00022842"/>
    </source>
</evidence>
<dbReference type="SMART" id="SM00471">
    <property type="entry name" value="HDc"/>
    <property type="match status" value="1"/>
</dbReference>
<keyword evidence="10" id="KW-1185">Reference proteome</keyword>
<sequence>MAEDAQIAAAIERRRQYESDILALRTSFKERLHLPSAGVTAVYDRSAIVDALVSQLWAETSFPPGVTLVAVGGYGRRELFPYSDVDLMFLLDGRIPEKELKTPVRQLNQCLWDCGLRVSPMTRTLAECEKFNPENVEFTLALLDARFLVGDLALFTKLTEKSLPRLIARDRKKIIARLAEVTRTRHRKYGDTLFHLEPNIKDCPGGLRDAHVFAWLTRLVEHPSPAPDPSFLEARQFLLLVRTFLHLRHQRDDNTLDWHAQDEAASASLGISPPPRSPIDAAYWMRLYFRHARSIERNAARCLEEAAPTKSQSRLPGMAALRRLSGEPAQPGFEIHQNTIVLAPAGAEDPAENPEVMLSLFATVARTGARCSGETEQRLERALPLLSAHLEDGPGLWRRLEQILTGQYAGLALRSMHALGILELVIPEFHGIDALVIRDAYHRYTVDEHTFVLIDILHALTAVTPSKNPVGLDQWAARFSPILRDLPHPSLLYLAALLHDTGKGHSTSAHAVESARMAQSVVQRLELDAYESGLVLNLIRNHLEMSAALRRDVFDAETVRSFAPKVLTPEALRMLTLFTYADIAAVHPDALTPWKAENLHRLYMATADYLDRNVDDERVGVATESEVGELIHRVSALLPGKRAELDRFLEGFPQRYLLTRNPDQLRSHFNMASLLEAGPAQDTIQLDFRYSPEVSELTLITRDRPMLFASMAGALAAWGMNIVTADAFSNAHSIVVDSFRFTDTFRTLEMNEEERDRFVESIRKAIGEELSREEKGELIGASPIETMLASRRRNRRKTPKVQVETRVDFNNAASSHSTLLQVVSLDTPGLLRALSLTLAAHECNIEVALVDTEGEMAIDVFYITHSGAKLTPEAQDSLRRTLLEAIQANAR</sequence>
<feature type="domain" description="ACT" evidence="8">
    <location>
        <begin position="819"/>
        <end position="891"/>
    </location>
</feature>
<evidence type="ECO:0000256" key="2">
    <source>
        <dbReference type="ARBA" id="ARBA00022695"/>
    </source>
</evidence>
<dbReference type="InterPro" id="IPR003607">
    <property type="entry name" value="HD/PDEase_dom"/>
</dbReference>
<evidence type="ECO:0000256" key="1">
    <source>
        <dbReference type="ARBA" id="ARBA00022679"/>
    </source>
</evidence>
<evidence type="ECO:0000259" key="8">
    <source>
        <dbReference type="PROSITE" id="PS51671"/>
    </source>
</evidence>
<keyword evidence="3" id="KW-0677">Repeat</keyword>
<dbReference type="NCBIfam" id="TIGR01693">
    <property type="entry name" value="UTase_glnD"/>
    <property type="match status" value="1"/>
</dbReference>
<organism evidence="10">
    <name type="scientific">Granulicella tundricola (strain ATCC BAA-1859 / DSM 23138 / MP5ACTX9)</name>
    <dbReference type="NCBI Taxonomy" id="1198114"/>
    <lineage>
        <taxon>Bacteria</taxon>
        <taxon>Pseudomonadati</taxon>
        <taxon>Acidobacteriota</taxon>
        <taxon>Terriglobia</taxon>
        <taxon>Terriglobales</taxon>
        <taxon>Acidobacteriaceae</taxon>
        <taxon>Granulicella</taxon>
    </lineage>
</organism>
<dbReference type="InterPro" id="IPR002912">
    <property type="entry name" value="ACT_dom"/>
</dbReference>
<evidence type="ECO:0000313" key="9">
    <source>
        <dbReference type="EMBL" id="ADW69310.1"/>
    </source>
</evidence>
<comment type="function">
    <text evidence="7">Modifies, by uridylylation and deuridylylation, the PII regulatory proteins (GlnB and homologs), in response to the nitrogen status of the cell that GlnD senses through the glutamine level. Under low glutamine levels, catalyzes the conversion of the PII proteins and UTP to PII-UMP and PPi, while under higher glutamine levels, GlnD hydrolyzes PII-UMP to PII and UMP (deuridylylation). Thus, controls uridylylation state and activity of the PII proteins, and plays an important role in the regulation of nitrogen assimilation and metabolism.</text>
</comment>
<dbReference type="OrthoDB" id="9758038at2"/>
<dbReference type="PROSITE" id="PS51671">
    <property type="entry name" value="ACT"/>
    <property type="match status" value="2"/>
</dbReference>
<keyword evidence="4 7" id="KW-0378">Hydrolase</keyword>
<dbReference type="GO" id="GO:0008773">
    <property type="term" value="F:[protein-PII] uridylyltransferase activity"/>
    <property type="evidence" value="ECO:0007669"/>
    <property type="project" value="UniProtKB-UniRule"/>
</dbReference>
<name>E8X386_GRATM</name>
<dbReference type="eggNOG" id="COG2844">
    <property type="taxonomic scope" value="Bacteria"/>
</dbReference>
<dbReference type="EC" id="3.1.4.-" evidence="7"/>
<dbReference type="SUPFAM" id="SSF81301">
    <property type="entry name" value="Nucleotidyltransferase"/>
    <property type="match status" value="1"/>
</dbReference>
<evidence type="ECO:0000256" key="4">
    <source>
        <dbReference type="ARBA" id="ARBA00022801"/>
    </source>
</evidence>
<dbReference type="PANTHER" id="PTHR47320:SF1">
    <property type="entry name" value="BIFUNCTIONAL URIDYLYLTRANSFERASE_URIDYLYL-REMOVING ENZYME"/>
    <property type="match status" value="1"/>
</dbReference>
<dbReference type="AlphaFoldDB" id="E8X386"/>
<dbReference type="EMBL" id="CP002480">
    <property type="protein sequence ID" value="ADW69310.1"/>
    <property type="molecule type" value="Genomic_DNA"/>
</dbReference>
<dbReference type="InterPro" id="IPR013546">
    <property type="entry name" value="PII_UdlTrfase/GS_AdlTrfase"/>
</dbReference>
<keyword evidence="1 7" id="KW-0808">Transferase</keyword>
<comment type="activity regulation">
    <text evidence="7">Uridylyltransferase (UTase) activity is inhibited by glutamine, while glutamine activates uridylyl-removing (UR) activity.</text>
</comment>
<comment type="cofactor">
    <cofactor evidence="7">
        <name>Mg(2+)</name>
        <dbReference type="ChEBI" id="CHEBI:18420"/>
    </cofactor>
</comment>
<dbReference type="STRING" id="1198114.AciX9_2272"/>
<dbReference type="CDD" id="cd05401">
    <property type="entry name" value="NT_GlnE_GlnD_like"/>
    <property type="match status" value="1"/>
</dbReference>
<dbReference type="HAMAP" id="MF_00277">
    <property type="entry name" value="PII_uridylyl_transf"/>
    <property type="match status" value="1"/>
</dbReference>
<evidence type="ECO:0000256" key="6">
    <source>
        <dbReference type="ARBA" id="ARBA00023268"/>
    </source>
</evidence>
<dbReference type="SUPFAM" id="SSF109604">
    <property type="entry name" value="HD-domain/PDEase-like"/>
    <property type="match status" value="1"/>
</dbReference>
<dbReference type="GO" id="GO:0006808">
    <property type="term" value="P:regulation of nitrogen utilization"/>
    <property type="evidence" value="ECO:0007669"/>
    <property type="project" value="UniProtKB-UniRule"/>
</dbReference>
<dbReference type="CDD" id="cd04900">
    <property type="entry name" value="ACT_UUR-like_1"/>
    <property type="match status" value="1"/>
</dbReference>
<dbReference type="Proteomes" id="UP000000343">
    <property type="component" value="Chromosome"/>
</dbReference>
<dbReference type="InterPro" id="IPR010043">
    <property type="entry name" value="UTase/UR"/>
</dbReference>
<comment type="catalytic activity">
    <reaction evidence="7">
        <text>[protein-PII]-uridylyl-L-tyrosine + H2O = [protein-PII]-L-tyrosine + UMP + H(+)</text>
        <dbReference type="Rhea" id="RHEA:48600"/>
        <dbReference type="Rhea" id="RHEA-COMP:12147"/>
        <dbReference type="Rhea" id="RHEA-COMP:12148"/>
        <dbReference type="ChEBI" id="CHEBI:15377"/>
        <dbReference type="ChEBI" id="CHEBI:15378"/>
        <dbReference type="ChEBI" id="CHEBI:46858"/>
        <dbReference type="ChEBI" id="CHEBI:57865"/>
        <dbReference type="ChEBI" id="CHEBI:90602"/>
    </reaction>
</comment>
<dbReference type="CDD" id="cd04899">
    <property type="entry name" value="ACT_ACR-UUR-like_2"/>
    <property type="match status" value="1"/>
</dbReference>
<accession>E8X386</accession>
<evidence type="ECO:0000313" key="10">
    <source>
        <dbReference type="Proteomes" id="UP000000343"/>
    </source>
</evidence>
<dbReference type="GO" id="GO:0008081">
    <property type="term" value="F:phosphoric diester hydrolase activity"/>
    <property type="evidence" value="ECO:0007669"/>
    <property type="project" value="UniProtKB-UniRule"/>
</dbReference>
<dbReference type="Gene3D" id="1.10.3090.10">
    <property type="entry name" value="cca-adding enzyme, domain 2"/>
    <property type="match status" value="1"/>
</dbReference>
<feature type="region of interest" description="Uridylyltransferase" evidence="7">
    <location>
        <begin position="1"/>
        <end position="328"/>
    </location>
</feature>
<dbReference type="Pfam" id="PF08335">
    <property type="entry name" value="GlnD_UR_UTase"/>
    <property type="match status" value="2"/>
</dbReference>
<dbReference type="KEGG" id="acm:AciX9_2272"/>
<comment type="similarity">
    <text evidence="7">Belongs to the GlnD family.</text>
</comment>
<dbReference type="EC" id="2.7.7.59" evidence="7"/>
<dbReference type="SUPFAM" id="SSF55021">
    <property type="entry name" value="ACT-like"/>
    <property type="match status" value="2"/>
</dbReference>
<dbReference type="PANTHER" id="PTHR47320">
    <property type="entry name" value="BIFUNCTIONAL URIDYLYLTRANSFERASE/URIDYLYL-REMOVING ENZYME"/>
    <property type="match status" value="1"/>
</dbReference>
<dbReference type="Pfam" id="PF01966">
    <property type="entry name" value="HD"/>
    <property type="match status" value="1"/>
</dbReference>
<reference evidence="10" key="1">
    <citation type="submission" date="2011-01" db="EMBL/GenBank/DDBJ databases">
        <title>Complete sequence of chromosome of Acidobacterium sp. MP5ACTX9.</title>
        <authorList>
            <consortium name="US DOE Joint Genome Institute"/>
            <person name="Lucas S."/>
            <person name="Copeland A."/>
            <person name="Lapidus A."/>
            <person name="Cheng J.-F."/>
            <person name="Goodwin L."/>
            <person name="Pitluck S."/>
            <person name="Teshima H."/>
            <person name="Detter J.C."/>
            <person name="Han C."/>
            <person name="Tapia R."/>
            <person name="Land M."/>
            <person name="Hauser L."/>
            <person name="Kyrpides N."/>
            <person name="Ivanova N."/>
            <person name="Ovchinnikova G."/>
            <person name="Pagani I."/>
            <person name="Rawat S.R."/>
            <person name="Mannisto M."/>
            <person name="Haggblom M.M."/>
            <person name="Woyke T."/>
        </authorList>
    </citation>
    <scope>NUCLEOTIDE SEQUENCE [LARGE SCALE GENOMIC DNA]</scope>
    <source>
        <strain evidence="10">MP5ACTX9</strain>
    </source>
</reference>
<dbReference type="InterPro" id="IPR045865">
    <property type="entry name" value="ACT-like_dom_sf"/>
</dbReference>
<comment type="catalytic activity">
    <reaction evidence="7">
        <text>[protein-PII]-L-tyrosine + UTP = [protein-PII]-uridylyl-L-tyrosine + diphosphate</text>
        <dbReference type="Rhea" id="RHEA:13673"/>
        <dbReference type="Rhea" id="RHEA-COMP:12147"/>
        <dbReference type="Rhea" id="RHEA-COMP:12148"/>
        <dbReference type="ChEBI" id="CHEBI:33019"/>
        <dbReference type="ChEBI" id="CHEBI:46398"/>
        <dbReference type="ChEBI" id="CHEBI:46858"/>
        <dbReference type="ChEBI" id="CHEBI:90602"/>
        <dbReference type="EC" id="2.7.7.59"/>
    </reaction>
</comment>
<protein>
    <recommendedName>
        <fullName evidence="7">Bifunctional uridylyltransferase/uridylyl-removing enzyme</fullName>
        <shortName evidence="7">UTase/UR</shortName>
    </recommendedName>
    <alternativeName>
        <fullName evidence="7">Bifunctional [protein-PII] modification enzyme</fullName>
    </alternativeName>
    <alternativeName>
        <fullName evidence="7">Bifunctional nitrogen sensor protein</fullName>
    </alternativeName>
    <domain>
        <recommendedName>
            <fullName evidence="7">[Protein-PII] uridylyltransferase</fullName>
            <shortName evidence="7">PII uridylyltransferase</shortName>
            <shortName evidence="7">UTase</shortName>
            <ecNumber evidence="7">2.7.7.59</ecNumber>
        </recommendedName>
    </domain>
    <domain>
        <recommendedName>
            <fullName evidence="7">[Protein-PII]-UMP uridylyl-removing enzyme</fullName>
            <shortName evidence="7">UR</shortName>
            <ecNumber evidence="7">3.1.4.-</ecNumber>
        </recommendedName>
    </domain>
</protein>
<proteinExistence type="inferred from homology"/>
<evidence type="ECO:0000256" key="7">
    <source>
        <dbReference type="HAMAP-Rule" id="MF_00277"/>
    </source>
</evidence>
<dbReference type="InterPro" id="IPR043519">
    <property type="entry name" value="NT_sf"/>
</dbReference>
<comment type="domain">
    <text evidence="7">Has four distinct domains: an N-terminal nucleotidyltransferase (NT) domain responsible for UTase activity, a central HD domain that encodes UR activity, and two C-terminal ACT domains that seem to have a role in glutamine sensing.</text>
</comment>
<keyword evidence="6 7" id="KW-0511">Multifunctional enzyme</keyword>
<dbReference type="InterPro" id="IPR006674">
    <property type="entry name" value="HD_domain"/>
</dbReference>
<dbReference type="HOGENOM" id="CLU_012833_1_0_0"/>
<dbReference type="PIRSF" id="PIRSF006288">
    <property type="entry name" value="PII_uridyltransf"/>
    <property type="match status" value="1"/>
</dbReference>
<gene>
    <name evidence="7" type="primary">glnD</name>
    <name evidence="9" type="ordered locus">AciX9_2272</name>
</gene>
<feature type="domain" description="ACT" evidence="8">
    <location>
        <begin position="696"/>
        <end position="781"/>
    </location>
</feature>
<evidence type="ECO:0000256" key="3">
    <source>
        <dbReference type="ARBA" id="ARBA00022737"/>
    </source>
</evidence>
<comment type="caution">
    <text evidence="7">Lacks conserved residue(s) required for the propagation of feature annotation.</text>
</comment>
<dbReference type="RefSeq" id="WP_013580626.1">
    <property type="nucleotide sequence ID" value="NC_015064.1"/>
</dbReference>
<keyword evidence="5 7" id="KW-0460">Magnesium</keyword>
<keyword evidence="2 7" id="KW-0548">Nucleotidyltransferase</keyword>